<dbReference type="Pfam" id="PF13424">
    <property type="entry name" value="TPR_12"/>
    <property type="match status" value="1"/>
</dbReference>
<dbReference type="GO" id="GO:0005524">
    <property type="term" value="F:ATP binding"/>
    <property type="evidence" value="ECO:0007669"/>
    <property type="project" value="UniProtKB-KW"/>
</dbReference>
<dbReference type="Gene3D" id="1.25.40.10">
    <property type="entry name" value="Tetratricopeptide repeat domain"/>
    <property type="match status" value="1"/>
</dbReference>
<dbReference type="STRING" id="1703779.AMJ83_09595"/>
<protein>
    <recommendedName>
        <fullName evidence="3">Orc1-like AAA ATPase domain-containing protein</fullName>
    </recommendedName>
</protein>
<accession>A0A0S8FRB5</accession>
<evidence type="ECO:0000256" key="1">
    <source>
        <dbReference type="ARBA" id="ARBA00022741"/>
    </source>
</evidence>
<evidence type="ECO:0000259" key="3">
    <source>
        <dbReference type="Pfam" id="PF13191"/>
    </source>
</evidence>
<dbReference type="EMBL" id="LJUJ01000024">
    <property type="protein sequence ID" value="KPK62849.1"/>
    <property type="molecule type" value="Genomic_DNA"/>
</dbReference>
<evidence type="ECO:0000313" key="4">
    <source>
        <dbReference type="EMBL" id="KPK62849.1"/>
    </source>
</evidence>
<dbReference type="PANTHER" id="PTHR16305">
    <property type="entry name" value="TESTICULAR SOLUBLE ADENYLYL CYCLASE"/>
    <property type="match status" value="1"/>
</dbReference>
<proteinExistence type="predicted"/>
<name>A0A0S8FRB5_UNCW3</name>
<dbReference type="AlphaFoldDB" id="A0A0S8FRB5"/>
<dbReference type="Proteomes" id="UP000051373">
    <property type="component" value="Unassembled WGS sequence"/>
</dbReference>
<keyword evidence="1" id="KW-0547">Nucleotide-binding</keyword>
<keyword evidence="2" id="KW-0067">ATP-binding</keyword>
<dbReference type="InterPro" id="IPR011990">
    <property type="entry name" value="TPR-like_helical_dom_sf"/>
</dbReference>
<sequence>MDFHFSINIPRLTKEQFSDIADVIERCWGRIESGEKDLVIGRSKDITMLNCLLQLKDQYTEAHFGFSQHAALAKGLSKIAEQGEILVSEEIEKMAVNDFYVTCLGMLSIQGMANELLVCRLERPTREDLELPPLKPRSPHISRKGQVESLEHHLSVSKALLVVCPTGGGKTVFFDELVDHWREKKIVYRTTCPSHIRGITLQPITEFIVQMFAIHDTPELEEKRRKIETRLKELGMVDIGTSYLTILDFLALSDGESILEKLELKTRVQVLTDTVAEVIKRISWKYPVALVIEDAENMDASSATFMQQLMAKLAEEEVSFIFSSYLSQINLSGLHEFELKEIGKNELSKLVEDAIGESMALPPTTPFHVTQYIRLYNEEKLAYLYRQYQGETSIASFALSYHDVKTLIKRRFELLGDKKEFISNLAIAGIKIHPDEFPLEDKNMGLFEDFVKLGYLKKQVDYYMFVNPIIHDEIYDLASNKKTQHLRLADYYSRLGGHEEHAAFHFRVSDNYKKAIEYLMISARLAVRKGGYESGIDYFNQALELCQRKRDVADLEVVVALNEGLADVYRSLGEEEKALKYYKVVLDSYKEILKE</sequence>
<evidence type="ECO:0000256" key="2">
    <source>
        <dbReference type="ARBA" id="ARBA00022840"/>
    </source>
</evidence>
<comment type="caution">
    <text evidence="4">The sequence shown here is derived from an EMBL/GenBank/DDBJ whole genome shotgun (WGS) entry which is preliminary data.</text>
</comment>
<dbReference type="GO" id="GO:0005737">
    <property type="term" value="C:cytoplasm"/>
    <property type="evidence" value="ECO:0007669"/>
    <property type="project" value="TreeGrafter"/>
</dbReference>
<dbReference type="PANTHER" id="PTHR16305:SF28">
    <property type="entry name" value="GUANYLATE CYCLASE DOMAIN-CONTAINING PROTEIN"/>
    <property type="match status" value="1"/>
</dbReference>
<dbReference type="InterPro" id="IPR041664">
    <property type="entry name" value="AAA_16"/>
</dbReference>
<organism evidence="4 5">
    <name type="scientific">candidate division WOR_3 bacterium SM23_42</name>
    <dbReference type="NCBI Taxonomy" id="1703779"/>
    <lineage>
        <taxon>Bacteria</taxon>
        <taxon>Bacteria division WOR-3</taxon>
    </lineage>
</organism>
<evidence type="ECO:0000313" key="5">
    <source>
        <dbReference type="Proteomes" id="UP000051373"/>
    </source>
</evidence>
<dbReference type="GO" id="GO:0004016">
    <property type="term" value="F:adenylate cyclase activity"/>
    <property type="evidence" value="ECO:0007669"/>
    <property type="project" value="TreeGrafter"/>
</dbReference>
<gene>
    <name evidence="4" type="ORF">AMJ83_09595</name>
</gene>
<feature type="domain" description="Orc1-like AAA ATPase" evidence="3">
    <location>
        <begin position="143"/>
        <end position="315"/>
    </location>
</feature>
<dbReference type="Pfam" id="PF13191">
    <property type="entry name" value="AAA_16"/>
    <property type="match status" value="1"/>
</dbReference>
<reference evidence="4 5" key="1">
    <citation type="journal article" date="2015" name="Microbiome">
        <title>Genomic resolution of linkages in carbon, nitrogen, and sulfur cycling among widespread estuary sediment bacteria.</title>
        <authorList>
            <person name="Baker B.J."/>
            <person name="Lazar C.S."/>
            <person name="Teske A.P."/>
            <person name="Dick G.J."/>
        </authorList>
    </citation>
    <scope>NUCLEOTIDE SEQUENCE [LARGE SCALE GENOMIC DNA]</scope>
    <source>
        <strain evidence="4">SM23_42</strain>
    </source>
</reference>
<dbReference type="SUPFAM" id="SSF48452">
    <property type="entry name" value="TPR-like"/>
    <property type="match status" value="1"/>
</dbReference>